<dbReference type="Proteomes" id="UP001367676">
    <property type="component" value="Unassembled WGS sequence"/>
</dbReference>
<evidence type="ECO:0000313" key="2">
    <source>
        <dbReference type="EMBL" id="KAK7584007.1"/>
    </source>
</evidence>
<dbReference type="Gene3D" id="2.30.42.10">
    <property type="match status" value="1"/>
</dbReference>
<name>A0AAN9TR84_9HEMI</name>
<comment type="caution">
    <text evidence="2">The sequence shown here is derived from an EMBL/GenBank/DDBJ whole genome shotgun (WGS) entry which is preliminary data.</text>
</comment>
<evidence type="ECO:0000313" key="3">
    <source>
        <dbReference type="Proteomes" id="UP001367676"/>
    </source>
</evidence>
<dbReference type="CDD" id="cd06672">
    <property type="entry name" value="PDZ8_MUPP1-PDZ7_PATJ-PDZ2_INAD-like"/>
    <property type="match status" value="1"/>
</dbReference>
<reference evidence="2 3" key="1">
    <citation type="submission" date="2024-03" db="EMBL/GenBank/DDBJ databases">
        <title>Adaptation during the transition from Ophiocordyceps entomopathogen to insect associate is accompanied by gene loss and intensified selection.</title>
        <authorList>
            <person name="Ward C.M."/>
            <person name="Onetto C.A."/>
            <person name="Borneman A.R."/>
        </authorList>
    </citation>
    <scope>NUCLEOTIDE SEQUENCE [LARGE SCALE GENOMIC DNA]</scope>
    <source>
        <strain evidence="2">AWRI1</strain>
        <tissue evidence="2">Single Adult Female</tissue>
    </source>
</reference>
<dbReference type="Pfam" id="PF00595">
    <property type="entry name" value="PDZ"/>
    <property type="match status" value="1"/>
</dbReference>
<gene>
    <name evidence="2" type="ORF">V9T40_004970</name>
</gene>
<accession>A0AAN9TR84</accession>
<feature type="domain" description="PDZ" evidence="1">
    <location>
        <begin position="22"/>
        <end position="104"/>
    </location>
</feature>
<organism evidence="2 3">
    <name type="scientific">Parthenolecanium corni</name>
    <dbReference type="NCBI Taxonomy" id="536013"/>
    <lineage>
        <taxon>Eukaryota</taxon>
        <taxon>Metazoa</taxon>
        <taxon>Ecdysozoa</taxon>
        <taxon>Arthropoda</taxon>
        <taxon>Hexapoda</taxon>
        <taxon>Insecta</taxon>
        <taxon>Pterygota</taxon>
        <taxon>Neoptera</taxon>
        <taxon>Paraneoptera</taxon>
        <taxon>Hemiptera</taxon>
        <taxon>Sternorrhyncha</taxon>
        <taxon>Coccoidea</taxon>
        <taxon>Coccidae</taxon>
        <taxon>Parthenolecanium</taxon>
    </lineage>
</organism>
<dbReference type="EMBL" id="JBBCAQ010000032">
    <property type="protein sequence ID" value="KAK7584007.1"/>
    <property type="molecule type" value="Genomic_DNA"/>
</dbReference>
<dbReference type="SUPFAM" id="SSF50156">
    <property type="entry name" value="PDZ domain-like"/>
    <property type="match status" value="1"/>
</dbReference>
<dbReference type="PANTHER" id="PTHR19964">
    <property type="entry name" value="MULTIPLE PDZ DOMAIN PROTEIN"/>
    <property type="match status" value="1"/>
</dbReference>
<proteinExistence type="predicted"/>
<dbReference type="SMART" id="SM00228">
    <property type="entry name" value="PDZ"/>
    <property type="match status" value="1"/>
</dbReference>
<dbReference type="InterPro" id="IPR001478">
    <property type="entry name" value="PDZ"/>
</dbReference>
<dbReference type="AlphaFoldDB" id="A0AAN9TR84"/>
<sequence length="104" mass="11113">MTSSSIYKVKKKYSHLGDGVMLVELEKGSNGLGISLAGHKDRNKMACFVCGVNPKGAAYKNGNIKVGDEILEVNGHVLHGRCHLNASAIIKGLPGPLFKVIVLR</sequence>
<protein>
    <recommendedName>
        <fullName evidence="1">PDZ domain-containing protein</fullName>
    </recommendedName>
</protein>
<evidence type="ECO:0000259" key="1">
    <source>
        <dbReference type="PROSITE" id="PS50106"/>
    </source>
</evidence>
<dbReference type="InterPro" id="IPR051342">
    <property type="entry name" value="PDZ_scaffold"/>
</dbReference>
<dbReference type="InterPro" id="IPR036034">
    <property type="entry name" value="PDZ_sf"/>
</dbReference>
<keyword evidence="3" id="KW-1185">Reference proteome</keyword>
<dbReference type="PANTHER" id="PTHR19964:SF89">
    <property type="entry name" value="INACTIVATION-NO-AFTER-POTENTIAL D PROTEIN-LIKE PROTEIN"/>
    <property type="match status" value="1"/>
</dbReference>
<dbReference type="PROSITE" id="PS50106">
    <property type="entry name" value="PDZ"/>
    <property type="match status" value="1"/>
</dbReference>